<dbReference type="GO" id="GO:0031262">
    <property type="term" value="C:Ndc80 complex"/>
    <property type="evidence" value="ECO:0007669"/>
    <property type="project" value="InterPro"/>
</dbReference>
<dbReference type="Proteomes" id="UP000318582">
    <property type="component" value="Unassembled WGS sequence"/>
</dbReference>
<dbReference type="AlphaFoldDB" id="A0A507DYQ2"/>
<reference evidence="12 13" key="1">
    <citation type="journal article" date="2019" name="Sci. Rep.">
        <title>Comparative genomics of chytrid fungi reveal insights into the obligate biotrophic and pathogenic lifestyle of Synchytrium endobioticum.</title>
        <authorList>
            <person name="van de Vossenberg B.T.L.H."/>
            <person name="Warris S."/>
            <person name="Nguyen H.D.T."/>
            <person name="van Gent-Pelzer M.P.E."/>
            <person name="Joly D.L."/>
            <person name="van de Geest H.C."/>
            <person name="Bonants P.J.M."/>
            <person name="Smith D.S."/>
            <person name="Levesque C.A."/>
            <person name="van der Lee T.A.J."/>
        </authorList>
    </citation>
    <scope>NUCLEOTIDE SEQUENCE [LARGE SCALE GENOMIC DNA]</scope>
    <source>
        <strain evidence="12 13">CBS 809.83</strain>
    </source>
</reference>
<dbReference type="Pfam" id="PF08234">
    <property type="entry name" value="Spindle_Spc25"/>
    <property type="match status" value="1"/>
</dbReference>
<dbReference type="Gene3D" id="3.30.457.50">
    <property type="entry name" value="Chromosome segregation protein Spc25"/>
    <property type="match status" value="1"/>
</dbReference>
<dbReference type="GO" id="GO:0005634">
    <property type="term" value="C:nucleus"/>
    <property type="evidence" value="ECO:0007669"/>
    <property type="project" value="UniProtKB-SubCell"/>
</dbReference>
<evidence type="ECO:0000256" key="7">
    <source>
        <dbReference type="ARBA" id="ARBA00023306"/>
    </source>
</evidence>
<organism evidence="12 13">
    <name type="scientific">Powellomyces hirtus</name>
    <dbReference type="NCBI Taxonomy" id="109895"/>
    <lineage>
        <taxon>Eukaryota</taxon>
        <taxon>Fungi</taxon>
        <taxon>Fungi incertae sedis</taxon>
        <taxon>Chytridiomycota</taxon>
        <taxon>Chytridiomycota incertae sedis</taxon>
        <taxon>Chytridiomycetes</taxon>
        <taxon>Spizellomycetales</taxon>
        <taxon>Powellomycetaceae</taxon>
        <taxon>Powellomyces</taxon>
    </lineage>
</organism>
<evidence type="ECO:0000256" key="4">
    <source>
        <dbReference type="ARBA" id="ARBA00022776"/>
    </source>
</evidence>
<keyword evidence="8 9" id="KW-0137">Centromere</keyword>
<evidence type="ECO:0000256" key="6">
    <source>
        <dbReference type="ARBA" id="ARBA00023054"/>
    </source>
</evidence>
<keyword evidence="5 9" id="KW-0995">Kinetochore</keyword>
<evidence type="ECO:0000256" key="2">
    <source>
        <dbReference type="ARBA" id="ARBA00022454"/>
    </source>
</evidence>
<gene>
    <name evidence="12" type="ORF">PhCBS80983_g04433</name>
</gene>
<comment type="similarity">
    <text evidence="1 9">Belongs to the SPC25 family.</text>
</comment>
<feature type="coiled-coil region" evidence="10">
    <location>
        <begin position="73"/>
        <end position="142"/>
    </location>
</feature>
<keyword evidence="4 9" id="KW-0498">Mitosis</keyword>
<comment type="subunit">
    <text evidence="9">Component of the NDC80 complex.</text>
</comment>
<dbReference type="EMBL" id="QEAQ01000070">
    <property type="protein sequence ID" value="TPX56581.1"/>
    <property type="molecule type" value="Genomic_DNA"/>
</dbReference>
<dbReference type="PANTHER" id="PTHR14281:SF0">
    <property type="entry name" value="KINETOCHORE PROTEIN SPC25"/>
    <property type="match status" value="1"/>
</dbReference>
<evidence type="ECO:0000313" key="13">
    <source>
        <dbReference type="Proteomes" id="UP000318582"/>
    </source>
</evidence>
<comment type="subcellular location">
    <subcellularLocation>
        <location evidence="9">Nucleus</location>
    </subcellularLocation>
    <subcellularLocation>
        <location evidence="9">Chromosome</location>
        <location evidence="9">Centromere</location>
        <location evidence="9">Kinetochore</location>
    </subcellularLocation>
</comment>
<dbReference type="GO" id="GO:0007059">
    <property type="term" value="P:chromosome segregation"/>
    <property type="evidence" value="ECO:0007669"/>
    <property type="project" value="InterPro"/>
</dbReference>
<comment type="function">
    <text evidence="9">Acts as a component of the essential kinetochore-associated NDC80 complex, which is required for chromosome segregation and spindle checkpoint activity.</text>
</comment>
<dbReference type="SUPFAM" id="SSF57997">
    <property type="entry name" value="Tropomyosin"/>
    <property type="match status" value="1"/>
</dbReference>
<protein>
    <recommendedName>
        <fullName evidence="9">Kinetochore protein SPC25</fullName>
    </recommendedName>
</protein>
<evidence type="ECO:0000256" key="9">
    <source>
        <dbReference type="RuleBase" id="RU367150"/>
    </source>
</evidence>
<keyword evidence="9" id="KW-0539">Nucleus</keyword>
<dbReference type="GO" id="GO:0051301">
    <property type="term" value="P:cell division"/>
    <property type="evidence" value="ECO:0007669"/>
    <property type="project" value="UniProtKB-UniRule"/>
</dbReference>
<evidence type="ECO:0000259" key="11">
    <source>
        <dbReference type="Pfam" id="PF08234"/>
    </source>
</evidence>
<comment type="caution">
    <text evidence="12">The sequence shown here is derived from an EMBL/GenBank/DDBJ whole genome shotgun (WGS) entry which is preliminary data.</text>
</comment>
<dbReference type="PANTHER" id="PTHR14281">
    <property type="entry name" value="KINETOCHORE PROTEIN SPC25-RELATED"/>
    <property type="match status" value="1"/>
</dbReference>
<dbReference type="InterPro" id="IPR013255">
    <property type="entry name" value="Spc25_C"/>
</dbReference>
<keyword evidence="6 10" id="KW-0175">Coiled coil</keyword>
<evidence type="ECO:0000256" key="8">
    <source>
        <dbReference type="ARBA" id="ARBA00023328"/>
    </source>
</evidence>
<dbReference type="InterPro" id="IPR045143">
    <property type="entry name" value="Spc25"/>
</dbReference>
<evidence type="ECO:0000313" key="12">
    <source>
        <dbReference type="EMBL" id="TPX56581.1"/>
    </source>
</evidence>
<keyword evidence="2 9" id="KW-0158">Chromosome</keyword>
<feature type="domain" description="Chromosome segregation protein Spc25 C-terminal" evidence="11">
    <location>
        <begin position="168"/>
        <end position="236"/>
    </location>
</feature>
<evidence type="ECO:0000256" key="10">
    <source>
        <dbReference type="SAM" id="Coils"/>
    </source>
</evidence>
<keyword evidence="3 9" id="KW-0132">Cell division</keyword>
<proteinExistence type="inferred from homology"/>
<dbReference type="CDD" id="cd23784">
    <property type="entry name" value="RWD_Spc25"/>
    <property type="match status" value="1"/>
</dbReference>
<dbReference type="FunFam" id="3.30.457.50:FF:000001">
    <property type="entry name" value="Probable kinetochore protein spc25"/>
    <property type="match status" value="1"/>
</dbReference>
<name>A0A507DYQ2_9FUNG</name>
<evidence type="ECO:0000256" key="5">
    <source>
        <dbReference type="ARBA" id="ARBA00022838"/>
    </source>
</evidence>
<evidence type="ECO:0000256" key="3">
    <source>
        <dbReference type="ARBA" id="ARBA00022618"/>
    </source>
</evidence>
<evidence type="ECO:0000256" key="1">
    <source>
        <dbReference type="ARBA" id="ARBA00006379"/>
    </source>
</evidence>
<keyword evidence="7 9" id="KW-0131">Cell cycle</keyword>
<dbReference type="STRING" id="109895.A0A507DYQ2"/>
<accession>A0A507DYQ2</accession>
<keyword evidence="13" id="KW-1185">Reference proteome</keyword>
<sequence>MSLAPQAAPLASTPSLTEPNHQIADLSARCTSFLQNFDSWVLARRKQLVDKKAEHIKVTTDLKESQNQIKSEIEAYKGKQSDLQRAYEKERQEAEQMKSEVARLKAEKEDRGLTKEELMDRVRDKRDEIRRRREELARKQEARDHRQGKSQPELDCYIEKLAMTVNGIDQGVLEFVFTHINSTDWMEEYSFTLDIRKGRYKVTECNPPIAKLDELLEFVNTSKEFYTFLKLMRRGFTEAAKKNGK</sequence>